<evidence type="ECO:0000313" key="1">
    <source>
        <dbReference type="EMBL" id="KAG5374038.1"/>
    </source>
</evidence>
<proteinExistence type="predicted"/>
<organism evidence="1 2">
    <name type="scientific">Brassica rapa subsp. trilocularis</name>
    <dbReference type="NCBI Taxonomy" id="1813537"/>
    <lineage>
        <taxon>Eukaryota</taxon>
        <taxon>Viridiplantae</taxon>
        <taxon>Streptophyta</taxon>
        <taxon>Embryophyta</taxon>
        <taxon>Tracheophyta</taxon>
        <taxon>Spermatophyta</taxon>
        <taxon>Magnoliopsida</taxon>
        <taxon>eudicotyledons</taxon>
        <taxon>Gunneridae</taxon>
        <taxon>Pentapetalae</taxon>
        <taxon>rosids</taxon>
        <taxon>malvids</taxon>
        <taxon>Brassicales</taxon>
        <taxon>Brassicaceae</taxon>
        <taxon>Brassiceae</taxon>
        <taxon>Brassica</taxon>
    </lineage>
</organism>
<dbReference type="EMBL" id="JADBGQ010000049">
    <property type="protein sequence ID" value="KAG5374038.1"/>
    <property type="molecule type" value="Genomic_DNA"/>
</dbReference>
<keyword evidence="2" id="KW-1185">Reference proteome</keyword>
<protein>
    <recommendedName>
        <fullName evidence="3">CST complex subunit CTC1</fullName>
    </recommendedName>
</protein>
<evidence type="ECO:0008006" key="3">
    <source>
        <dbReference type="Google" id="ProtNLM"/>
    </source>
</evidence>
<comment type="caution">
    <text evidence="1">The sequence shown here is derived from an EMBL/GenBank/DDBJ whole genome shotgun (WGS) entry which is preliminary data.</text>
</comment>
<gene>
    <name evidence="1" type="primary">SC179g500040.1_BraROA</name>
    <name evidence="1" type="ORF">IGI04_042601</name>
</gene>
<sequence>MCKVRDKSRIDLEVYLGANGRVCKDRVRQYGRVRTGEADVPGKLVQCLGKLPQKLTRSSHVVLKPRRSLDDPAGCSTSQVEDGFIPGVQKLYVVVSHPLMTPMKKEGSWKQGRKWSDQPSFKALSKLFLIHCPRRKVIAFIWYWCGECNMKKGGVFDMESSRERSLEEGEHGVDTNSSLSCHVLWSFKELTLVPWLIDPNTIVSYLCWSLSDVSGSQDVFLVHHPSELKVGDFCPLSVQWRVEKEVVMRHWCEVSLKLTCKLGLIISNPSLRRGVYGVSRQESVQSTLGCEKMKTLSVRLLDEEAITNAASRVSNMVVTHEEEAAKTQLGEADVPGKLVQCLGKLPQKLTRSSHVVLKPRRSLDDPAGCSTSQVEDGFIPGVQKLYVVVSHPLMTPMKKEGSWKQGRKWSDQPSFKALSKLFLIHCPRRKVIAFIWYWCGECNMKKGGVFDMESSRERSLEEGEWGRHQQLTVLPCSMEFQGTNTSSQDVFLVHHPSELKVGDFCPLSVQWRVEKEVVMRHWCEVSLKLTCKLGLIISNPSLRRGVYGVSRQESVQSTLGCEKMKTLSVRLLDEEAITNAASRVRDKSRIDLEVYLGANGRVCKDRVRQYGRVRTGEADVPGKLVQCLGKLPQKLTRSSHVVLKPRRSLDDPAGCSTSQVEDGFIPGVQKLYVVVSHPLMTPMKKEGSWKQGRKWSDQPSFKALSKLFLIHCPRRKVIAFIWYWCGECNMKKGGVFDMESSRERSLEEGEHGVDTNSSLSCHVLWSFKELTLVPWLIDPNTIVSYLCWSLSDVSGSQDVFLVHHPSELKVGDFCPLSVQWRVEKEVVMRHWCEVSLKLTCKLGLIISNPSLRRGVYGVSRQESVQSTLGCEKMKTLSVRLLVDKSRIDLEVYLGANGRVCKDRVRQYGRVRTVRIRTDQGDPDLHNSAI</sequence>
<reference evidence="1 2" key="1">
    <citation type="submission" date="2021-03" db="EMBL/GenBank/DDBJ databases">
        <authorList>
            <person name="King G.J."/>
            <person name="Bancroft I."/>
            <person name="Baten A."/>
            <person name="Bloomfield J."/>
            <person name="Borpatragohain P."/>
            <person name="He Z."/>
            <person name="Irish N."/>
            <person name="Irwin J."/>
            <person name="Liu K."/>
            <person name="Mauleon R.P."/>
            <person name="Moore J."/>
            <person name="Morris R."/>
            <person name="Ostergaard L."/>
            <person name="Wang B."/>
            <person name="Wells R."/>
        </authorList>
    </citation>
    <scope>NUCLEOTIDE SEQUENCE [LARGE SCALE GENOMIC DNA]</scope>
    <source>
        <strain evidence="1">R-o-18</strain>
        <tissue evidence="1">Leaf</tissue>
    </source>
</reference>
<accession>A0ABQ7KM31</accession>
<dbReference type="Proteomes" id="UP000823674">
    <property type="component" value="Unassembled WGS sequence"/>
</dbReference>
<evidence type="ECO:0000313" key="2">
    <source>
        <dbReference type="Proteomes" id="UP000823674"/>
    </source>
</evidence>
<name>A0ABQ7KM31_BRACM</name>